<organism evidence="1 2">
    <name type="scientific">Blastochloris tepida</name>
    <dbReference type="NCBI Taxonomy" id="2233851"/>
    <lineage>
        <taxon>Bacteria</taxon>
        <taxon>Pseudomonadati</taxon>
        <taxon>Pseudomonadota</taxon>
        <taxon>Alphaproteobacteria</taxon>
        <taxon>Hyphomicrobiales</taxon>
        <taxon>Blastochloridaceae</taxon>
        <taxon>Blastochloris</taxon>
    </lineage>
</organism>
<keyword evidence="2" id="KW-1185">Reference proteome</keyword>
<protein>
    <recommendedName>
        <fullName evidence="3">N-acetyltransferase</fullName>
    </recommendedName>
</protein>
<name>A0A348FZ42_9HYPH</name>
<dbReference type="InterPro" id="IPR007434">
    <property type="entry name" value="FemAB-like"/>
</dbReference>
<accession>A0A348FZ42</accession>
<dbReference type="Gene3D" id="3.40.630.30">
    <property type="match status" value="1"/>
</dbReference>
<dbReference type="SUPFAM" id="SSF55729">
    <property type="entry name" value="Acyl-CoA N-acyltransferases (Nat)"/>
    <property type="match status" value="1"/>
</dbReference>
<proteinExistence type="predicted"/>
<dbReference type="InterPro" id="IPR016181">
    <property type="entry name" value="Acyl_CoA_acyltransferase"/>
</dbReference>
<dbReference type="RefSeq" id="WP_126398556.1">
    <property type="nucleotide sequence ID" value="NZ_AP018907.1"/>
</dbReference>
<dbReference type="KEGG" id="blag:BLTE_12600"/>
<evidence type="ECO:0000313" key="1">
    <source>
        <dbReference type="EMBL" id="BBF92575.1"/>
    </source>
</evidence>
<dbReference type="Proteomes" id="UP000266934">
    <property type="component" value="Chromosome"/>
</dbReference>
<dbReference type="EMBL" id="AP018907">
    <property type="protein sequence ID" value="BBF92575.1"/>
    <property type="molecule type" value="Genomic_DNA"/>
</dbReference>
<gene>
    <name evidence="1" type="ORF">BLTE_12600</name>
</gene>
<reference evidence="1 2" key="1">
    <citation type="submission" date="2018-08" db="EMBL/GenBank/DDBJ databases">
        <title>Complete genome sequencing of Blastochloris tepida GI.</title>
        <authorList>
            <person name="Tsukatani Y."/>
            <person name="Mori H."/>
        </authorList>
    </citation>
    <scope>NUCLEOTIDE SEQUENCE [LARGE SCALE GENOMIC DNA]</scope>
    <source>
        <strain evidence="1 2">GI</strain>
    </source>
</reference>
<dbReference type="PANTHER" id="PTHR47017:SF1">
    <property type="entry name" value="ACYL-COA"/>
    <property type="match status" value="1"/>
</dbReference>
<dbReference type="OrthoDB" id="9776898at2"/>
<dbReference type="Pfam" id="PF04339">
    <property type="entry name" value="FemAB_like"/>
    <property type="match status" value="1"/>
</dbReference>
<evidence type="ECO:0008006" key="3">
    <source>
        <dbReference type="Google" id="ProtNLM"/>
    </source>
</evidence>
<dbReference type="PANTHER" id="PTHR47017">
    <property type="entry name" value="ACYL-COA"/>
    <property type="match status" value="1"/>
</dbReference>
<dbReference type="AlphaFoldDB" id="A0A348FZ42"/>
<sequence>MKAPTTNKTTTNDPSTAAALPDLTIEAVPSLRGLDPAAWNACARAPVLPAADAQPAGDEFYPAYQETADNPFVSHEFLSALEESGSAVPRTGWAGVHLIARDAAGTLVGAVPAYLKTHSRGEYVFDQGWAEAYEAAGGRYYPKLQVSVPFTPCTGPRLMVRPGHDAVAVRRRLAGALTALARQTGASSVHVTFPTGREWLELGAAGWLLRTDRQFQWTNRAYASFEAFLEDLNARRRKAIRRERREALAPGIEIRRLTGADLTEEVWDAFFACYMDTGSRKWGRPYLTRDFFSLVSARMADTIVLAMARRGGRWIAGALNFRGSDTLYGRHWGAIEHHPFLHFELCYYQAIEAAIELGLARVEAGAQGEHKLARGYLPVPTYSAHYIADPALRRGIASYLARERAYVADLGRTLLAETPFRKDAAGAEKGLAEGDKGLAEGEFEV</sequence>
<evidence type="ECO:0000313" key="2">
    <source>
        <dbReference type="Proteomes" id="UP000266934"/>
    </source>
</evidence>